<keyword evidence="3" id="KW-1185">Reference proteome</keyword>
<dbReference type="Proteomes" id="UP001275084">
    <property type="component" value="Unassembled WGS sequence"/>
</dbReference>
<feature type="region of interest" description="Disordered" evidence="1">
    <location>
        <begin position="1"/>
        <end position="22"/>
    </location>
</feature>
<comment type="caution">
    <text evidence="2">The sequence shown here is derived from an EMBL/GenBank/DDBJ whole genome shotgun (WGS) entry which is preliminary data.</text>
</comment>
<proteinExistence type="predicted"/>
<dbReference type="AlphaFoldDB" id="A0AAJ0HJA5"/>
<evidence type="ECO:0000256" key="1">
    <source>
        <dbReference type="SAM" id="MobiDB-lite"/>
    </source>
</evidence>
<gene>
    <name evidence="2" type="ORF">B0T25DRAFT_518599</name>
</gene>
<sequence length="111" mass="12298">MANTSGLTSEQHGHALEYTSQDSTQAVPVFGIETGKSSFCGPEHKSERDELLRTLHSDVPGDRMCHLCRGSLQDQLDPPDAEDSYTAAILWLRQKHSPTSAREAELYNVQL</sequence>
<dbReference type="EMBL" id="JAUIQD010000004">
    <property type="protein sequence ID" value="KAK3353555.1"/>
    <property type="molecule type" value="Genomic_DNA"/>
</dbReference>
<evidence type="ECO:0000313" key="3">
    <source>
        <dbReference type="Proteomes" id="UP001275084"/>
    </source>
</evidence>
<reference evidence="2" key="1">
    <citation type="journal article" date="2023" name="Mol. Phylogenet. Evol.">
        <title>Genome-scale phylogeny and comparative genomics of the fungal order Sordariales.</title>
        <authorList>
            <person name="Hensen N."/>
            <person name="Bonometti L."/>
            <person name="Westerberg I."/>
            <person name="Brannstrom I.O."/>
            <person name="Guillou S."/>
            <person name="Cros-Aarteil S."/>
            <person name="Calhoun S."/>
            <person name="Haridas S."/>
            <person name="Kuo A."/>
            <person name="Mondo S."/>
            <person name="Pangilinan J."/>
            <person name="Riley R."/>
            <person name="LaButti K."/>
            <person name="Andreopoulos B."/>
            <person name="Lipzen A."/>
            <person name="Chen C."/>
            <person name="Yan M."/>
            <person name="Daum C."/>
            <person name="Ng V."/>
            <person name="Clum A."/>
            <person name="Steindorff A."/>
            <person name="Ohm R.A."/>
            <person name="Martin F."/>
            <person name="Silar P."/>
            <person name="Natvig D.O."/>
            <person name="Lalanne C."/>
            <person name="Gautier V."/>
            <person name="Ament-Velasquez S.L."/>
            <person name="Kruys A."/>
            <person name="Hutchinson M.I."/>
            <person name="Powell A.J."/>
            <person name="Barry K."/>
            <person name="Miller A.N."/>
            <person name="Grigoriev I.V."/>
            <person name="Debuchy R."/>
            <person name="Gladieux P."/>
            <person name="Hiltunen Thoren M."/>
            <person name="Johannesson H."/>
        </authorList>
    </citation>
    <scope>NUCLEOTIDE SEQUENCE</scope>
    <source>
        <strain evidence="2">CBS 955.72</strain>
    </source>
</reference>
<reference evidence="2" key="2">
    <citation type="submission" date="2023-06" db="EMBL/GenBank/DDBJ databases">
        <authorList>
            <consortium name="Lawrence Berkeley National Laboratory"/>
            <person name="Haridas S."/>
            <person name="Hensen N."/>
            <person name="Bonometti L."/>
            <person name="Westerberg I."/>
            <person name="Brannstrom I.O."/>
            <person name="Guillou S."/>
            <person name="Cros-Aarteil S."/>
            <person name="Calhoun S."/>
            <person name="Kuo A."/>
            <person name="Mondo S."/>
            <person name="Pangilinan J."/>
            <person name="Riley R."/>
            <person name="Labutti K."/>
            <person name="Andreopoulos B."/>
            <person name="Lipzen A."/>
            <person name="Chen C."/>
            <person name="Yanf M."/>
            <person name="Daum C."/>
            <person name="Ng V."/>
            <person name="Clum A."/>
            <person name="Steindorff A."/>
            <person name="Ohm R."/>
            <person name="Martin F."/>
            <person name="Silar P."/>
            <person name="Natvig D."/>
            <person name="Lalanne C."/>
            <person name="Gautier V."/>
            <person name="Ament-Velasquez S.L."/>
            <person name="Kruys A."/>
            <person name="Hutchinson M.I."/>
            <person name="Powell A.J."/>
            <person name="Barry K."/>
            <person name="Miller A.N."/>
            <person name="Grigoriev I.V."/>
            <person name="Debuchy R."/>
            <person name="Gladieux P."/>
            <person name="Thoren M.H."/>
            <person name="Johannesson H."/>
        </authorList>
    </citation>
    <scope>NUCLEOTIDE SEQUENCE</scope>
    <source>
        <strain evidence="2">CBS 955.72</strain>
    </source>
</reference>
<name>A0AAJ0HJA5_9PEZI</name>
<accession>A0AAJ0HJA5</accession>
<protein>
    <submittedName>
        <fullName evidence="2">Uncharacterized protein</fullName>
    </submittedName>
</protein>
<organism evidence="2 3">
    <name type="scientific">Lasiosphaeria hispida</name>
    <dbReference type="NCBI Taxonomy" id="260671"/>
    <lineage>
        <taxon>Eukaryota</taxon>
        <taxon>Fungi</taxon>
        <taxon>Dikarya</taxon>
        <taxon>Ascomycota</taxon>
        <taxon>Pezizomycotina</taxon>
        <taxon>Sordariomycetes</taxon>
        <taxon>Sordariomycetidae</taxon>
        <taxon>Sordariales</taxon>
        <taxon>Lasiosphaeriaceae</taxon>
        <taxon>Lasiosphaeria</taxon>
    </lineage>
</organism>
<evidence type="ECO:0000313" key="2">
    <source>
        <dbReference type="EMBL" id="KAK3353555.1"/>
    </source>
</evidence>
<feature type="compositionally biased region" description="Polar residues" evidence="1">
    <location>
        <begin position="1"/>
        <end position="10"/>
    </location>
</feature>